<keyword evidence="1" id="KW-0597">Phosphoprotein</keyword>
<evidence type="ECO:0000313" key="8">
    <source>
        <dbReference type="EMBL" id="MRX47252.1"/>
    </source>
</evidence>
<keyword evidence="2" id="KW-0808">Transferase</keyword>
<feature type="domain" description="Histidine kinase" evidence="7">
    <location>
        <begin position="557"/>
        <end position="741"/>
    </location>
</feature>
<keyword evidence="3" id="KW-0547">Nucleotide-binding</keyword>
<evidence type="ECO:0000256" key="2">
    <source>
        <dbReference type="ARBA" id="ARBA00022679"/>
    </source>
</evidence>
<comment type="caution">
    <text evidence="8">The sequence shown here is derived from an EMBL/GenBank/DDBJ whole genome shotgun (WGS) entry which is preliminary data.</text>
</comment>
<keyword evidence="5" id="KW-0067">ATP-binding</keyword>
<keyword evidence="4" id="KW-0418">Kinase</keyword>
<dbReference type="SMART" id="SM00387">
    <property type="entry name" value="HATPase_c"/>
    <property type="match status" value="1"/>
</dbReference>
<dbReference type="AlphaFoldDB" id="A0A7K0FN71"/>
<evidence type="ECO:0000313" key="9">
    <source>
        <dbReference type="Proteomes" id="UP000462931"/>
    </source>
</evidence>
<evidence type="ECO:0000256" key="5">
    <source>
        <dbReference type="ARBA" id="ARBA00022840"/>
    </source>
</evidence>
<evidence type="ECO:0000256" key="6">
    <source>
        <dbReference type="ARBA" id="ARBA00023012"/>
    </source>
</evidence>
<organism evidence="8 9">
    <name type="scientific">Pedobacter puniceum</name>
    <dbReference type="NCBI Taxonomy" id="2666136"/>
    <lineage>
        <taxon>Bacteria</taxon>
        <taxon>Pseudomonadati</taxon>
        <taxon>Bacteroidota</taxon>
        <taxon>Sphingobacteriia</taxon>
        <taxon>Sphingobacteriales</taxon>
        <taxon>Sphingobacteriaceae</taxon>
        <taxon>Pedobacter</taxon>
    </lineage>
</organism>
<dbReference type="GO" id="GO:0005524">
    <property type="term" value="F:ATP binding"/>
    <property type="evidence" value="ECO:0007669"/>
    <property type="project" value="UniProtKB-KW"/>
</dbReference>
<gene>
    <name evidence="8" type="ORF">GJJ64_08645</name>
</gene>
<dbReference type="EMBL" id="WKJI01000002">
    <property type="protein sequence ID" value="MRX47252.1"/>
    <property type="molecule type" value="Genomic_DNA"/>
</dbReference>
<name>A0A7K0FN71_9SPHI</name>
<dbReference type="InterPro" id="IPR036890">
    <property type="entry name" value="HATPase_C_sf"/>
</dbReference>
<dbReference type="Pfam" id="PF02518">
    <property type="entry name" value="HATPase_c"/>
    <property type="match status" value="1"/>
</dbReference>
<protein>
    <submittedName>
        <fullName evidence="8">GHKL domain-containing protein</fullName>
    </submittedName>
</protein>
<evidence type="ECO:0000259" key="7">
    <source>
        <dbReference type="PROSITE" id="PS50109"/>
    </source>
</evidence>
<keyword evidence="9" id="KW-1185">Reference proteome</keyword>
<dbReference type="PROSITE" id="PS50109">
    <property type="entry name" value="HIS_KIN"/>
    <property type="match status" value="1"/>
</dbReference>
<sequence>MNEELKEKHFKPKAHILTLLGEELIKNPVMAIYELVKNSYDADANKVDVYFRDVDDLEKASIIVEDDGIGMTSEIVEDVWLEPGSDFRKPVNRDGIRETSKSPIFNRIPMGEKGVGRFAVHKLSTKILLISRPLLVKHDENAKEIISKELADYEIELFINWKDFNQSKHLSDIPIKWKLRKDSTTFRFKNTSGTYIHLSGLKETWTKGMARDLKGHTISMLSPKLSELNFRINLSFDNQWLTDFPSASSILDESPFKLYALIDDKYNLSFEYEFSLKNNTKIGSRKINGKENPTLYEKNIKGDIKPFIRKELEQKEYPKEQLEQILSDFDNEEKIPFGSLLFELNTFDLDSDSMRDYTNEPQVIKRILKDNSGIKVYKGDLRVFDYGEKGNDWLGIDLKRVQDPSWFSNNLVFGYVYLDSEKSSSLVEKTNREGFVENKSFLLFKHILDYILIQFQSERKKDRERWYRLNKKKTKLLFDDKINLFKKLLDDADLNNEEKKKRILEEAESIEKKYEEDKKILLIPAGVGMTASVALHEIEKLVPRMEETVKSIPLRKEVITNQVEELKQYTEGIISVLRKGGDKDIDIQESVHRAFNNYKLKLLDRKISYRIDIEDTIKTLKCDKRFFITVLMNLIDNSIYWLDTVYKESKEIYLKVLKEEESIIILIADNGPGFKDDISELIRPFFSRKADGIGIGLYLVDTIMLKYGKFDILNNNEEAYELGIPSNLDGAIVKLVFNKGQL</sequence>
<dbReference type="Pfam" id="PF13589">
    <property type="entry name" value="HATPase_c_3"/>
    <property type="match status" value="1"/>
</dbReference>
<evidence type="ECO:0000256" key="1">
    <source>
        <dbReference type="ARBA" id="ARBA00022553"/>
    </source>
</evidence>
<accession>A0A7K0FN71</accession>
<dbReference type="PANTHER" id="PTHR43065:SF10">
    <property type="entry name" value="PEROXIDE STRESS-ACTIVATED HISTIDINE KINASE MAK3"/>
    <property type="match status" value="1"/>
</dbReference>
<dbReference type="Proteomes" id="UP000462931">
    <property type="component" value="Unassembled WGS sequence"/>
</dbReference>
<evidence type="ECO:0000256" key="4">
    <source>
        <dbReference type="ARBA" id="ARBA00022777"/>
    </source>
</evidence>
<reference evidence="8 9" key="1">
    <citation type="submission" date="2019-11" db="EMBL/GenBank/DDBJ databases">
        <authorList>
            <person name="Cheng Q."/>
            <person name="Yang Z."/>
        </authorList>
    </citation>
    <scope>NUCLEOTIDE SEQUENCE [LARGE SCALE GENOMIC DNA]</scope>
    <source>
        <strain evidence="8 9">HX-22-1</strain>
    </source>
</reference>
<dbReference type="Gene3D" id="3.30.565.10">
    <property type="entry name" value="Histidine kinase-like ATPase, C-terminal domain"/>
    <property type="match status" value="2"/>
</dbReference>
<evidence type="ECO:0000256" key="3">
    <source>
        <dbReference type="ARBA" id="ARBA00022741"/>
    </source>
</evidence>
<dbReference type="GO" id="GO:0016301">
    <property type="term" value="F:kinase activity"/>
    <property type="evidence" value="ECO:0007669"/>
    <property type="project" value="UniProtKB-KW"/>
</dbReference>
<dbReference type="InterPro" id="IPR003594">
    <property type="entry name" value="HATPase_dom"/>
</dbReference>
<dbReference type="RefSeq" id="WP_154287405.1">
    <property type="nucleotide sequence ID" value="NZ_WKJI01000002.1"/>
</dbReference>
<keyword evidence="6" id="KW-0902">Two-component regulatory system</keyword>
<proteinExistence type="predicted"/>
<dbReference type="SUPFAM" id="SSF55874">
    <property type="entry name" value="ATPase domain of HSP90 chaperone/DNA topoisomerase II/histidine kinase"/>
    <property type="match status" value="2"/>
</dbReference>
<dbReference type="PANTHER" id="PTHR43065">
    <property type="entry name" value="SENSOR HISTIDINE KINASE"/>
    <property type="match status" value="1"/>
</dbReference>
<dbReference type="InterPro" id="IPR005467">
    <property type="entry name" value="His_kinase_dom"/>
</dbReference>
<dbReference type="GO" id="GO:0000160">
    <property type="term" value="P:phosphorelay signal transduction system"/>
    <property type="evidence" value="ECO:0007669"/>
    <property type="project" value="UniProtKB-KW"/>
</dbReference>